<reference evidence="1" key="1">
    <citation type="journal article" date="2023" name="G3 (Bethesda)">
        <title>Whole genome assembly and annotation of the endangered Caribbean coral Acropora cervicornis.</title>
        <authorList>
            <person name="Selwyn J.D."/>
            <person name="Vollmer S.V."/>
        </authorList>
    </citation>
    <scope>NUCLEOTIDE SEQUENCE</scope>
    <source>
        <strain evidence="1">K2</strain>
    </source>
</reference>
<gene>
    <name evidence="1" type="ORF">P5673_003864</name>
</gene>
<dbReference type="AlphaFoldDB" id="A0AAD9R1B7"/>
<accession>A0AAD9R1B7</accession>
<dbReference type="EMBL" id="JARQWQ010000006">
    <property type="protein sequence ID" value="KAK2571284.1"/>
    <property type="molecule type" value="Genomic_DNA"/>
</dbReference>
<sequence>MCTKQKTTTNIGRDLDMTQHSIREFVTENFGKNYYPVYHGRSNIVAPLVLIVKRKRKWWKRPFGKAEMILLASLENYMENNAKKFFHNGFQTKIQKENKSLVKTEVTEVGSNFEMLIEGFDSGEVALKTSDTPGDLELGNLTEEYFLDPDLRELLSVAPLNPDKMKPLEGHHLLLVTGVIYSTKFVLSGPRKHQTTVSGNVHAPSKMAAFLDKNLWIKGQVTNTKVFPSMMMQNSIREFVAQSFGKHYYPVYHGRSNIVVPLALIVKKTRQWWRRPFGKEEARLLGSLEHYVENDSRNHFHDVFQTKIQKEDKSLTTSKATEIASNFEMLIEGFDSGEVALKTSDTPGDLELGNLTEEYFLDPNLRELLSVAPLNPDKMKPLEGHHLLLVTGTTMSGNVLTPSSMATLLDESWIRGQVTNTEVLPPMVNRNSRAPFLFQFCRVVYDRENKKLCIGDGDFVGKTLRSEAPKQPDYEEAMMHLEMVKDLSHDPITLTDEDCERVKNIKELLRMEKSGSQRKNLVQVYLHRFEKILTEEITQLSVENRLPTNSDCEFLLKLGIRARLKQRFLKVTSAARTAIQDYGILFQLLSGLPEDQWKEFEATIDDSKGKDS</sequence>
<reference evidence="1" key="2">
    <citation type="journal article" date="2023" name="Science">
        <title>Genomic signatures of disease resistance in endangered staghorn corals.</title>
        <authorList>
            <person name="Vollmer S.V."/>
            <person name="Selwyn J.D."/>
            <person name="Despard B.A."/>
            <person name="Roesel C.L."/>
        </authorList>
    </citation>
    <scope>NUCLEOTIDE SEQUENCE</scope>
    <source>
        <strain evidence="1">K2</strain>
    </source>
</reference>
<name>A0AAD9R1B7_ACRCE</name>
<keyword evidence="2" id="KW-1185">Reference proteome</keyword>
<proteinExistence type="predicted"/>
<protein>
    <submittedName>
        <fullName evidence="1">Uncharacterized protein</fullName>
    </submittedName>
</protein>
<dbReference type="Proteomes" id="UP001249851">
    <property type="component" value="Unassembled WGS sequence"/>
</dbReference>
<comment type="caution">
    <text evidence="1">The sequence shown here is derived from an EMBL/GenBank/DDBJ whole genome shotgun (WGS) entry which is preliminary data.</text>
</comment>
<organism evidence="1 2">
    <name type="scientific">Acropora cervicornis</name>
    <name type="common">Staghorn coral</name>
    <dbReference type="NCBI Taxonomy" id="6130"/>
    <lineage>
        <taxon>Eukaryota</taxon>
        <taxon>Metazoa</taxon>
        <taxon>Cnidaria</taxon>
        <taxon>Anthozoa</taxon>
        <taxon>Hexacorallia</taxon>
        <taxon>Scleractinia</taxon>
        <taxon>Astrocoeniina</taxon>
        <taxon>Acroporidae</taxon>
        <taxon>Acropora</taxon>
    </lineage>
</organism>
<evidence type="ECO:0000313" key="1">
    <source>
        <dbReference type="EMBL" id="KAK2571284.1"/>
    </source>
</evidence>
<evidence type="ECO:0000313" key="2">
    <source>
        <dbReference type="Proteomes" id="UP001249851"/>
    </source>
</evidence>